<dbReference type="InterPro" id="IPR048308">
    <property type="entry name" value="G6B_V-set"/>
</dbReference>
<dbReference type="GeneTree" id="ENSGT00950000185301"/>
<evidence type="ECO:0000256" key="1">
    <source>
        <dbReference type="SAM" id="MobiDB-lite"/>
    </source>
</evidence>
<evidence type="ECO:0000313" key="5">
    <source>
        <dbReference type="Proteomes" id="UP000694404"/>
    </source>
</evidence>
<sequence length="207" mass="21667">NLTRSSLSWRWVPRYPRCAGVSAGIQTIYTAMAAGAHDISEGRFQKRLHLLMDRSTRTSILELQTLHMSDSGTFFCASPSQDAPRISVTVTPGNSIAGGPGARTPGFSPWLGGGGLRILMVGAIAWGGLGAVGYTHWRTRAQPASRYLPLSRKRPLQGSPAAPAPCGATPAPPPLPNSALLPTPCSPQPSTPCGAPPALLHGAMGQR</sequence>
<evidence type="ECO:0000313" key="4">
    <source>
        <dbReference type="Ensembl" id="ENSCABP00000004967.1"/>
    </source>
</evidence>
<organism evidence="4 5">
    <name type="scientific">Chelonoidis abingdonii</name>
    <name type="common">Abingdon island giant tortoise</name>
    <name type="synonym">Testudo abingdonii</name>
    <dbReference type="NCBI Taxonomy" id="106734"/>
    <lineage>
        <taxon>Eukaryota</taxon>
        <taxon>Metazoa</taxon>
        <taxon>Chordata</taxon>
        <taxon>Craniata</taxon>
        <taxon>Vertebrata</taxon>
        <taxon>Euteleostomi</taxon>
        <taxon>Archelosauria</taxon>
        <taxon>Testudinata</taxon>
        <taxon>Testudines</taxon>
        <taxon>Cryptodira</taxon>
        <taxon>Durocryptodira</taxon>
        <taxon>Testudinoidea</taxon>
        <taxon>Testudinidae</taxon>
        <taxon>Chelonoidis</taxon>
    </lineage>
</organism>
<dbReference type="SUPFAM" id="SSF48726">
    <property type="entry name" value="Immunoglobulin"/>
    <property type="match status" value="1"/>
</dbReference>
<evidence type="ECO:0000256" key="2">
    <source>
        <dbReference type="SAM" id="Phobius"/>
    </source>
</evidence>
<dbReference type="Ensembl" id="ENSCABT00000005402.1">
    <property type="protein sequence ID" value="ENSCABP00000004967.1"/>
    <property type="gene ID" value="ENSCABG00000003746.1"/>
</dbReference>
<proteinExistence type="predicted"/>
<keyword evidence="2" id="KW-1133">Transmembrane helix</keyword>
<dbReference type="Pfam" id="PF15096">
    <property type="entry name" value="G6B"/>
    <property type="match status" value="1"/>
</dbReference>
<reference evidence="4" key="2">
    <citation type="submission" date="2025-09" db="UniProtKB">
        <authorList>
            <consortium name="Ensembl"/>
        </authorList>
    </citation>
    <scope>IDENTIFICATION</scope>
</reference>
<name>A0A8C0G7B9_CHEAB</name>
<dbReference type="InterPro" id="IPR036179">
    <property type="entry name" value="Ig-like_dom_sf"/>
</dbReference>
<reference evidence="4" key="1">
    <citation type="submission" date="2025-08" db="UniProtKB">
        <authorList>
            <consortium name="Ensembl"/>
        </authorList>
    </citation>
    <scope>IDENTIFICATION</scope>
</reference>
<keyword evidence="2" id="KW-0812">Transmembrane</keyword>
<dbReference type="InterPro" id="IPR013783">
    <property type="entry name" value="Ig-like_fold"/>
</dbReference>
<feature type="domain" description="G6b-B extracellular V-set Ig-like" evidence="3">
    <location>
        <begin position="7"/>
        <end position="90"/>
    </location>
</feature>
<dbReference type="AlphaFoldDB" id="A0A8C0G7B9"/>
<dbReference type="Proteomes" id="UP000694404">
    <property type="component" value="Unplaced"/>
</dbReference>
<dbReference type="Gene3D" id="2.60.40.10">
    <property type="entry name" value="Immunoglobulins"/>
    <property type="match status" value="1"/>
</dbReference>
<evidence type="ECO:0000259" key="3">
    <source>
        <dbReference type="Pfam" id="PF15096"/>
    </source>
</evidence>
<feature type="transmembrane region" description="Helical" evidence="2">
    <location>
        <begin position="118"/>
        <end position="137"/>
    </location>
</feature>
<keyword evidence="5" id="KW-1185">Reference proteome</keyword>
<feature type="region of interest" description="Disordered" evidence="1">
    <location>
        <begin position="152"/>
        <end position="207"/>
    </location>
</feature>
<feature type="compositionally biased region" description="Low complexity" evidence="1">
    <location>
        <begin position="158"/>
        <end position="169"/>
    </location>
</feature>
<keyword evidence="2" id="KW-0472">Membrane</keyword>
<protein>
    <recommendedName>
        <fullName evidence="3">G6b-B extracellular V-set Ig-like domain-containing protein</fullName>
    </recommendedName>
</protein>
<accession>A0A8C0G7B9</accession>